<keyword evidence="4" id="KW-0675">Receptor</keyword>
<dbReference type="InterPro" id="IPR003591">
    <property type="entry name" value="Leu-rich_rpt_typical-subtyp"/>
</dbReference>
<sequence length="459" mass="51134">MFLVRCLLLCAVSPSVLQCVLEARQMVTHTHSGVNYQINYKDDKSIELSSINTDSNTIYRTDNLYTENPKTAQGIQTERSSLASEHLHMRSQDEAAVQLRTRDAIFRRLRKAGKRTSGFETVTASSGYSPDTYLLRPSITNAVSGNLHNGRTSRTLQQELDYRPPLTNYFSCNGAPGKPSARGTAPPFVCDLCPVTVDDKNPLSPCTCVGNSGSGAGEISITCPPTTATTEQLHDLFTNTDFFTSQVFRFTLQGSNMSGVLSQELWGDLQFTQVLIMDNKITHVDNKAFNSSASTLTFLNLDNNLISYYVTSGIDDLPKLSTLVLKRNRIPIIFTNAFNYSSLGVLDLSSNIIDTIGKNAFAALDNLQYLYLNRNLLTSIDEDCFHFFNHNPVNYLTIDLSSNKISYINEKAFGGLRNLQIFLKDNQLMTISEKIFHPIIIDSQFHVYFTFDGSFLSVG</sequence>
<dbReference type="Pfam" id="PF13855">
    <property type="entry name" value="LRR_8"/>
    <property type="match status" value="2"/>
</dbReference>
<dbReference type="PROSITE" id="PS51450">
    <property type="entry name" value="LRR"/>
    <property type="match status" value="1"/>
</dbReference>
<keyword evidence="2" id="KW-0677">Repeat</keyword>
<dbReference type="SMART" id="SM00369">
    <property type="entry name" value="LRR_TYP"/>
    <property type="match status" value="5"/>
</dbReference>
<name>A0A8J5N9L8_HOMAM</name>
<evidence type="ECO:0000313" key="4">
    <source>
        <dbReference type="EMBL" id="KAG7175438.1"/>
    </source>
</evidence>
<dbReference type="AlphaFoldDB" id="A0A8J5N9L8"/>
<dbReference type="InterPro" id="IPR001611">
    <property type="entry name" value="Leu-rich_rpt"/>
</dbReference>
<protein>
    <submittedName>
        <fullName evidence="4">Leucine-rich repeat-containing G-protein coupled receptor 6-like 1</fullName>
    </submittedName>
</protein>
<gene>
    <name evidence="4" type="primary">Lgr6-L1</name>
    <name evidence="4" type="ORF">Hamer_G001530</name>
</gene>
<dbReference type="PANTHER" id="PTHR45712">
    <property type="entry name" value="AGAP008170-PA"/>
    <property type="match status" value="1"/>
</dbReference>
<evidence type="ECO:0000313" key="5">
    <source>
        <dbReference type="Proteomes" id="UP000747542"/>
    </source>
</evidence>
<dbReference type="Pfam" id="PF13306">
    <property type="entry name" value="LRR_5"/>
    <property type="match status" value="1"/>
</dbReference>
<accession>A0A8J5N9L8</accession>
<comment type="caution">
    <text evidence="4">The sequence shown here is derived from an EMBL/GenBank/DDBJ whole genome shotgun (WGS) entry which is preliminary data.</text>
</comment>
<proteinExistence type="predicted"/>
<dbReference type="Gene3D" id="3.80.10.10">
    <property type="entry name" value="Ribonuclease Inhibitor"/>
    <property type="match status" value="1"/>
</dbReference>
<dbReference type="InterPro" id="IPR050333">
    <property type="entry name" value="SLRP"/>
</dbReference>
<dbReference type="PANTHER" id="PTHR45712:SF22">
    <property type="entry name" value="INSULIN-LIKE GROWTH FACTOR-BINDING PROTEIN COMPLEX ACID LABILE SUBUNIT"/>
    <property type="match status" value="1"/>
</dbReference>
<evidence type="ECO:0000256" key="3">
    <source>
        <dbReference type="SAM" id="SignalP"/>
    </source>
</evidence>
<feature type="chain" id="PRO_5035145065" evidence="3">
    <location>
        <begin position="19"/>
        <end position="459"/>
    </location>
</feature>
<dbReference type="InterPro" id="IPR032675">
    <property type="entry name" value="LRR_dom_sf"/>
</dbReference>
<dbReference type="SUPFAM" id="SSF52058">
    <property type="entry name" value="L domain-like"/>
    <property type="match status" value="1"/>
</dbReference>
<reference evidence="4" key="1">
    <citation type="journal article" date="2021" name="Sci. Adv.">
        <title>The American lobster genome reveals insights on longevity, neural, and immune adaptations.</title>
        <authorList>
            <person name="Polinski J.M."/>
            <person name="Zimin A.V."/>
            <person name="Clark K.F."/>
            <person name="Kohn A.B."/>
            <person name="Sadowski N."/>
            <person name="Timp W."/>
            <person name="Ptitsyn A."/>
            <person name="Khanna P."/>
            <person name="Romanova D.Y."/>
            <person name="Williams P."/>
            <person name="Greenwood S.J."/>
            <person name="Moroz L.L."/>
            <person name="Walt D.R."/>
            <person name="Bodnar A.G."/>
        </authorList>
    </citation>
    <scope>NUCLEOTIDE SEQUENCE</scope>
    <source>
        <strain evidence="4">GMGI-L3</strain>
    </source>
</reference>
<organism evidence="4 5">
    <name type="scientific">Homarus americanus</name>
    <name type="common">American lobster</name>
    <dbReference type="NCBI Taxonomy" id="6706"/>
    <lineage>
        <taxon>Eukaryota</taxon>
        <taxon>Metazoa</taxon>
        <taxon>Ecdysozoa</taxon>
        <taxon>Arthropoda</taxon>
        <taxon>Crustacea</taxon>
        <taxon>Multicrustacea</taxon>
        <taxon>Malacostraca</taxon>
        <taxon>Eumalacostraca</taxon>
        <taxon>Eucarida</taxon>
        <taxon>Decapoda</taxon>
        <taxon>Pleocyemata</taxon>
        <taxon>Astacidea</taxon>
        <taxon>Nephropoidea</taxon>
        <taxon>Nephropidae</taxon>
        <taxon>Homarus</taxon>
    </lineage>
</organism>
<dbReference type="Proteomes" id="UP000747542">
    <property type="component" value="Unassembled WGS sequence"/>
</dbReference>
<keyword evidence="5" id="KW-1185">Reference proteome</keyword>
<evidence type="ECO:0000256" key="1">
    <source>
        <dbReference type="ARBA" id="ARBA00022614"/>
    </source>
</evidence>
<evidence type="ECO:0000256" key="2">
    <source>
        <dbReference type="ARBA" id="ARBA00022737"/>
    </source>
</evidence>
<dbReference type="InterPro" id="IPR026906">
    <property type="entry name" value="LRR_5"/>
</dbReference>
<keyword evidence="3" id="KW-0732">Signal</keyword>
<dbReference type="EMBL" id="JAHLQT010006108">
    <property type="protein sequence ID" value="KAG7175438.1"/>
    <property type="molecule type" value="Genomic_DNA"/>
</dbReference>
<keyword evidence="1" id="KW-0433">Leucine-rich repeat</keyword>
<feature type="signal peptide" evidence="3">
    <location>
        <begin position="1"/>
        <end position="18"/>
    </location>
</feature>